<accession>A0A0P7E8Y9</accession>
<dbReference type="RefSeq" id="WP_054552029.1">
    <property type="nucleotide sequence ID" value="NZ_JAQPZS010000005.1"/>
</dbReference>
<dbReference type="InterPro" id="IPR000073">
    <property type="entry name" value="AB_hydrolase_1"/>
</dbReference>
<dbReference type="SUPFAM" id="SSF53474">
    <property type="entry name" value="alpha/beta-Hydrolases"/>
    <property type="match status" value="1"/>
</dbReference>
<gene>
    <name evidence="2" type="ORF">AOG27_05595</name>
    <name evidence="3" type="ORF">PQI24_07610</name>
</gene>
<dbReference type="InterPro" id="IPR050266">
    <property type="entry name" value="AB_hydrolase_sf"/>
</dbReference>
<dbReference type="PATRIC" id="fig|570156.3.peg.2104"/>
<dbReference type="EMBL" id="LJTC01000003">
    <property type="protein sequence ID" value="KPM84371.1"/>
    <property type="molecule type" value="Genomic_DNA"/>
</dbReference>
<dbReference type="InterPro" id="IPR029058">
    <property type="entry name" value="AB_hydrolase_fold"/>
</dbReference>
<evidence type="ECO:0000313" key="4">
    <source>
        <dbReference type="Proteomes" id="UP000050378"/>
    </source>
</evidence>
<evidence type="ECO:0000313" key="5">
    <source>
        <dbReference type="Proteomes" id="UP001377972"/>
    </source>
</evidence>
<evidence type="ECO:0000313" key="3">
    <source>
        <dbReference type="EMBL" id="MEJ6495894.1"/>
    </source>
</evidence>
<name>A0A0P7E8Y9_9GAMM</name>
<evidence type="ECO:0000313" key="2">
    <source>
        <dbReference type="EMBL" id="KPM84371.1"/>
    </source>
</evidence>
<dbReference type="PANTHER" id="PTHR43798">
    <property type="entry name" value="MONOACYLGLYCEROL LIPASE"/>
    <property type="match status" value="1"/>
</dbReference>
<dbReference type="GO" id="GO:0016787">
    <property type="term" value="F:hydrolase activity"/>
    <property type="evidence" value="ECO:0007669"/>
    <property type="project" value="UniProtKB-KW"/>
</dbReference>
<protein>
    <submittedName>
        <fullName evidence="2 3">Hydrolase</fullName>
    </submittedName>
</protein>
<keyword evidence="5" id="KW-1185">Reference proteome</keyword>
<reference evidence="3 5" key="2">
    <citation type="submission" date="2023-01" db="EMBL/GenBank/DDBJ databases">
        <title>Trichodesmium-associated heterotrophic epibiont bacteria.</title>
        <authorList>
            <person name="Cleveland C.S."/>
            <person name="Webb E.A."/>
        </authorList>
    </citation>
    <scope>NUCLEOTIDE SEQUENCE [LARGE SCALE GENOMIC DNA]</scope>
    <source>
        <strain evidence="3 5">USCH2</strain>
    </source>
</reference>
<reference evidence="2 4" key="1">
    <citation type="submission" date="2015-09" db="EMBL/GenBank/DDBJ databases">
        <title>Draft Genome Sequence of Pseudoalteromonas lipolytica UCD-48B.</title>
        <authorList>
            <person name="Krusor M."/>
            <person name="Coil D.A."/>
            <person name="Lang J.M."/>
            <person name="Eisen J.A."/>
            <person name="Alexiev A."/>
        </authorList>
    </citation>
    <scope>NUCLEOTIDE SEQUENCE [LARGE SCALE GENOMIC DNA]</scope>
    <source>
        <strain evidence="2 4">UCD-48B</strain>
    </source>
</reference>
<feature type="domain" description="AB hydrolase-1" evidence="1">
    <location>
        <begin position="24"/>
        <end position="264"/>
    </location>
</feature>
<proteinExistence type="predicted"/>
<dbReference type="Proteomes" id="UP001377972">
    <property type="component" value="Unassembled WGS sequence"/>
</dbReference>
<dbReference type="Gene3D" id="3.40.50.1820">
    <property type="entry name" value="alpha/beta hydrolase"/>
    <property type="match status" value="1"/>
</dbReference>
<dbReference type="GO" id="GO:0016020">
    <property type="term" value="C:membrane"/>
    <property type="evidence" value="ECO:0007669"/>
    <property type="project" value="TreeGrafter"/>
</dbReference>
<dbReference type="PANTHER" id="PTHR43798:SF33">
    <property type="entry name" value="HYDROLASE, PUTATIVE (AFU_ORTHOLOGUE AFUA_2G14860)-RELATED"/>
    <property type="match status" value="1"/>
</dbReference>
<dbReference type="OrthoDB" id="149912at2"/>
<dbReference type="STRING" id="570156.AOG27_05595"/>
<dbReference type="Proteomes" id="UP000050378">
    <property type="component" value="Unassembled WGS sequence"/>
</dbReference>
<dbReference type="AlphaFoldDB" id="A0A0P7E8Y9"/>
<evidence type="ECO:0000259" key="1">
    <source>
        <dbReference type="Pfam" id="PF00561"/>
    </source>
</evidence>
<organism evidence="2 4">
    <name type="scientific">Pseudoalteromonas lipolytica</name>
    <dbReference type="NCBI Taxonomy" id="570156"/>
    <lineage>
        <taxon>Bacteria</taxon>
        <taxon>Pseudomonadati</taxon>
        <taxon>Pseudomonadota</taxon>
        <taxon>Gammaproteobacteria</taxon>
        <taxon>Alteromonadales</taxon>
        <taxon>Pseudoalteromonadaceae</taxon>
        <taxon>Pseudoalteromonas</taxon>
    </lineage>
</organism>
<dbReference type="EMBL" id="JAQPZS010000005">
    <property type="protein sequence ID" value="MEJ6495894.1"/>
    <property type="molecule type" value="Genomic_DNA"/>
</dbReference>
<dbReference type="Pfam" id="PF00561">
    <property type="entry name" value="Abhydrolase_1"/>
    <property type="match status" value="1"/>
</dbReference>
<sequence>MQPFSFQTGTQAMHGLTFGHGEEVVIALHGWLDNAHSYIPMLQNAQLNQRWYCLDFPGHGLSDWRSSDAHYYFIDYIDDVYKFIESLDVTKVHLVGHSMGAMVAGVFASCFPEKVASVNFIEGIGCVTTNSNEVSGQLRKAILNRARVNSKGPRAFDSKAHIISARLASGDLEYPQAELLMTRNSYEKAGKWYLTTDPKLKNHSGFRFDEAQCIATIKQINAPCQLILGDEGFPFVKQNLEAYGKYYKELKIHKIPGGHHCHMQFPALTLEHVHAFIGQYKAS</sequence>
<comment type="caution">
    <text evidence="2">The sequence shown here is derived from an EMBL/GenBank/DDBJ whole genome shotgun (WGS) entry which is preliminary data.</text>
</comment>
<keyword evidence="2" id="KW-0378">Hydrolase</keyword>